<dbReference type="PANTHER" id="PTHR46033:SF60">
    <property type="entry name" value="AMINOTRANSFERASE-LIKE PLANT MOBILE DOMAIN-CONTAINING PROTEIN"/>
    <property type="match status" value="1"/>
</dbReference>
<dbReference type="InterPro" id="IPR019557">
    <property type="entry name" value="AminoTfrase-like_pln_mobile"/>
</dbReference>
<comment type="caution">
    <text evidence="3">The sequence shown here is derived from an EMBL/GenBank/DDBJ whole genome shotgun (WGS) entry which is preliminary data.</text>
</comment>
<dbReference type="InterPro" id="IPR044824">
    <property type="entry name" value="MAIN-like"/>
</dbReference>
<gene>
    <name evidence="3" type="ORF">Sradi_6274700</name>
</gene>
<name>A0AAW2KB28_SESRA</name>
<reference evidence="3" key="2">
    <citation type="journal article" date="2024" name="Plant">
        <title>Genomic evolution and insights into agronomic trait innovations of Sesamum species.</title>
        <authorList>
            <person name="Miao H."/>
            <person name="Wang L."/>
            <person name="Qu L."/>
            <person name="Liu H."/>
            <person name="Sun Y."/>
            <person name="Le M."/>
            <person name="Wang Q."/>
            <person name="Wei S."/>
            <person name="Zheng Y."/>
            <person name="Lin W."/>
            <person name="Duan Y."/>
            <person name="Cao H."/>
            <person name="Xiong S."/>
            <person name="Wang X."/>
            <person name="Wei L."/>
            <person name="Li C."/>
            <person name="Ma Q."/>
            <person name="Ju M."/>
            <person name="Zhao R."/>
            <person name="Li G."/>
            <person name="Mu C."/>
            <person name="Tian Q."/>
            <person name="Mei H."/>
            <person name="Zhang T."/>
            <person name="Gao T."/>
            <person name="Zhang H."/>
        </authorList>
    </citation>
    <scope>NUCLEOTIDE SEQUENCE</scope>
    <source>
        <strain evidence="3">G02</strain>
    </source>
</reference>
<protein>
    <submittedName>
        <fullName evidence="3">Serine/threonine-protein phosphatase 7 long form</fullName>
    </submittedName>
</protein>
<feature type="region of interest" description="Disordered" evidence="1">
    <location>
        <begin position="471"/>
        <end position="509"/>
    </location>
</feature>
<evidence type="ECO:0000259" key="2">
    <source>
        <dbReference type="Pfam" id="PF10536"/>
    </source>
</evidence>
<evidence type="ECO:0000313" key="3">
    <source>
        <dbReference type="EMBL" id="KAL0304066.1"/>
    </source>
</evidence>
<feature type="domain" description="Aminotransferase-like plant mobile" evidence="2">
    <location>
        <begin position="65"/>
        <end position="355"/>
    </location>
</feature>
<dbReference type="AlphaFoldDB" id="A0AAW2KB28"/>
<organism evidence="3">
    <name type="scientific">Sesamum radiatum</name>
    <name type="common">Black benniseed</name>
    <dbReference type="NCBI Taxonomy" id="300843"/>
    <lineage>
        <taxon>Eukaryota</taxon>
        <taxon>Viridiplantae</taxon>
        <taxon>Streptophyta</taxon>
        <taxon>Embryophyta</taxon>
        <taxon>Tracheophyta</taxon>
        <taxon>Spermatophyta</taxon>
        <taxon>Magnoliopsida</taxon>
        <taxon>eudicotyledons</taxon>
        <taxon>Gunneridae</taxon>
        <taxon>Pentapetalae</taxon>
        <taxon>asterids</taxon>
        <taxon>lamiids</taxon>
        <taxon>Lamiales</taxon>
        <taxon>Pedaliaceae</taxon>
        <taxon>Sesamum</taxon>
    </lineage>
</organism>
<dbReference type="EMBL" id="JACGWJ010000029">
    <property type="protein sequence ID" value="KAL0304066.1"/>
    <property type="molecule type" value="Genomic_DNA"/>
</dbReference>
<evidence type="ECO:0000256" key="1">
    <source>
        <dbReference type="SAM" id="MobiDB-lite"/>
    </source>
</evidence>
<dbReference type="PANTHER" id="PTHR46033">
    <property type="entry name" value="PROTEIN MAIN-LIKE 2"/>
    <property type="match status" value="1"/>
</dbReference>
<proteinExistence type="predicted"/>
<dbReference type="Pfam" id="PF10536">
    <property type="entry name" value="PMD"/>
    <property type="match status" value="1"/>
</dbReference>
<reference evidence="3" key="1">
    <citation type="submission" date="2020-06" db="EMBL/GenBank/DDBJ databases">
        <authorList>
            <person name="Li T."/>
            <person name="Hu X."/>
            <person name="Zhang T."/>
            <person name="Song X."/>
            <person name="Zhang H."/>
            <person name="Dai N."/>
            <person name="Sheng W."/>
            <person name="Hou X."/>
            <person name="Wei L."/>
        </authorList>
    </citation>
    <scope>NUCLEOTIDE SEQUENCE</scope>
    <source>
        <strain evidence="3">G02</strain>
        <tissue evidence="3">Leaf</tissue>
    </source>
</reference>
<feature type="compositionally biased region" description="Polar residues" evidence="1">
    <location>
        <begin position="471"/>
        <end position="484"/>
    </location>
</feature>
<sequence length="610" mass="70312">MDRRAVYGPRDGTVLSQQLQHRSDDIPEGDIDVVLQAKRADGVFWNYFKDHDMHVRVLDVLHQIGFYGVYRCGRLVYDCHLITALVERWRPETHTFHFRVGEATITLEDVQIIWALPIDGLPVTGLDIERSTEEWQIYCREYLGFSPDEEAFKGSRLHTHAIMNFIRTVEITHDTPRPTVVQYTRCIAMLLLGGLMCPDSSGNMVPLLYLSKLEEINTARNYSWGSAVLAFLYRELCHASLKGKAAIGGALQLLQIWAWSRIIPLSPGLGVERLYMDQVQVNIDRFLPAAPYGAIWNCRHNFTRTVRTTVRVIRDILDNMQEDQFIWQPYDMDSDRIMAYAADFTPELWRSPVKLVRAQIGACNTYSTSEDGKDDVTQLNRPPISNERHTERGYWEWYNNITRRFVSSSTSRRVESGYQPGDGCMRDIVAEQIQALRLSNQPRPTDVEGLSRLLDRYDATLDNICQFVMHSNQNPTNENDPSTSHRQRESNSRMSTTSAERDNIGVDIAGPSTAYTPQDYYVPQPSQQDDWFQSAPYMPSHAESYSAHVDLILVLALINHMHQNITFHQFHFPRLVHIVIKWSPVLQQHQVDCILMTMMMIMNKMSQHKI</sequence>
<accession>A0AAW2KB28</accession>
<dbReference type="GO" id="GO:0010073">
    <property type="term" value="P:meristem maintenance"/>
    <property type="evidence" value="ECO:0007669"/>
    <property type="project" value="InterPro"/>
</dbReference>